<gene>
    <name evidence="1" type="ORF">CCAX7_20700</name>
</gene>
<dbReference type="GO" id="GO:0008235">
    <property type="term" value="F:metalloexopeptidase activity"/>
    <property type="evidence" value="ECO:0007669"/>
    <property type="project" value="UniProtKB-ARBA"/>
</dbReference>
<dbReference type="Gene3D" id="3.40.350.10">
    <property type="entry name" value="Creatinase/prolidase N-terminal domain"/>
    <property type="match status" value="1"/>
</dbReference>
<dbReference type="InterPro" id="IPR001714">
    <property type="entry name" value="Pept_M24_MAP"/>
</dbReference>
<dbReference type="SUPFAM" id="SSF53092">
    <property type="entry name" value="Creatinase/prolidase N-terminal domain"/>
    <property type="match status" value="1"/>
</dbReference>
<dbReference type="Pfam" id="PF00557">
    <property type="entry name" value="Peptidase_M24"/>
    <property type="match status" value="1"/>
</dbReference>
<dbReference type="InterPro" id="IPR000994">
    <property type="entry name" value="Pept_M24"/>
</dbReference>
<dbReference type="Gene3D" id="3.90.230.10">
    <property type="entry name" value="Creatinase/methionine aminopeptidase superfamily"/>
    <property type="match status" value="1"/>
</dbReference>
<dbReference type="SUPFAM" id="SSF55920">
    <property type="entry name" value="Creatinase/aminopeptidase"/>
    <property type="match status" value="1"/>
</dbReference>
<sequence>MNIYEQRLSRVRTEMALQGLDTLILTPGAAMRYLTGFSEEGYERLLALIVPDDQPWLFITPAINAEQVRANPAGVTDVRVWDDAGGWETLLAEVFVDLTLDIGIVGLDESMPARFALKIQGLAPTTLLKLAGSAIEPLRAAKDTLELAAMQHAADVTDSLIPIVYDACKIGATERSVALAIETSLNERGHTTSFGSIIGAGANGALPHHHTGKTRIKSGDVMVLDFGAKVDGYCGDITRVAAIEHASDEAKRVYEIVYAAHQAAVAAVQPGATGHDVDAAARKVIADAGYGDFFLHRTGHGIGLEDHESPYIVEGNRIKLQPGNCCSIEPGIYLPGKFGVRLENIFTVTEDGAARVFNEAIAPEIPILG</sequence>
<reference evidence="1 2" key="1">
    <citation type="journal article" date="2019" name="Int. J. Syst. Evol. Microbiol.">
        <title>Capsulimonas corticalis gen. nov., sp. nov., an aerobic capsulated bacterium, of a novel bacterial order, Capsulimonadales ord. nov., of the class Armatimonadia of the phylum Armatimonadetes.</title>
        <authorList>
            <person name="Li J."/>
            <person name="Kudo C."/>
            <person name="Tonouchi A."/>
        </authorList>
    </citation>
    <scope>NUCLEOTIDE SEQUENCE [LARGE SCALE GENOMIC DNA]</scope>
    <source>
        <strain evidence="1 2">AX-7</strain>
    </source>
</reference>
<proteinExistence type="predicted"/>
<evidence type="ECO:0000313" key="2">
    <source>
        <dbReference type="Proteomes" id="UP000287394"/>
    </source>
</evidence>
<dbReference type="Proteomes" id="UP000287394">
    <property type="component" value="Chromosome"/>
</dbReference>
<evidence type="ECO:0000313" key="1">
    <source>
        <dbReference type="EMBL" id="BDI30019.1"/>
    </source>
</evidence>
<dbReference type="InterPro" id="IPR029149">
    <property type="entry name" value="Creatin/AminoP/Spt16_N"/>
</dbReference>
<dbReference type="InterPro" id="IPR036005">
    <property type="entry name" value="Creatinase/aminopeptidase-like"/>
</dbReference>
<dbReference type="InterPro" id="IPR050659">
    <property type="entry name" value="Peptidase_M24B"/>
</dbReference>
<keyword evidence="2" id="KW-1185">Reference proteome</keyword>
<accession>A0A402D2F5</accession>
<dbReference type="PANTHER" id="PTHR46112:SF3">
    <property type="entry name" value="AMINOPEPTIDASE YPDF"/>
    <property type="match status" value="1"/>
</dbReference>
<dbReference type="Pfam" id="PF01321">
    <property type="entry name" value="Creatinase_N"/>
    <property type="match status" value="1"/>
</dbReference>
<dbReference type="KEGG" id="ccot:CCAX7_20700"/>
<organism evidence="1 2">
    <name type="scientific">Capsulimonas corticalis</name>
    <dbReference type="NCBI Taxonomy" id="2219043"/>
    <lineage>
        <taxon>Bacteria</taxon>
        <taxon>Bacillati</taxon>
        <taxon>Armatimonadota</taxon>
        <taxon>Armatimonadia</taxon>
        <taxon>Capsulimonadales</taxon>
        <taxon>Capsulimonadaceae</taxon>
        <taxon>Capsulimonas</taxon>
    </lineage>
</organism>
<dbReference type="OrthoDB" id="9806388at2"/>
<dbReference type="RefSeq" id="WP_119323676.1">
    <property type="nucleotide sequence ID" value="NZ_AP025739.1"/>
</dbReference>
<name>A0A402D2F5_9BACT</name>
<dbReference type="GO" id="GO:0004177">
    <property type="term" value="F:aminopeptidase activity"/>
    <property type="evidence" value="ECO:0007669"/>
    <property type="project" value="UniProtKB-ARBA"/>
</dbReference>
<dbReference type="AlphaFoldDB" id="A0A402D2F5"/>
<dbReference type="EMBL" id="AP025739">
    <property type="protein sequence ID" value="BDI30019.1"/>
    <property type="molecule type" value="Genomic_DNA"/>
</dbReference>
<dbReference type="InterPro" id="IPR000587">
    <property type="entry name" value="Creatinase_N"/>
</dbReference>
<dbReference type="PRINTS" id="PR00599">
    <property type="entry name" value="MAPEPTIDASE"/>
</dbReference>
<protein>
    <submittedName>
        <fullName evidence="1">Dipeptidase</fullName>
    </submittedName>
</protein>
<dbReference type="PANTHER" id="PTHR46112">
    <property type="entry name" value="AMINOPEPTIDASE"/>
    <property type="match status" value="1"/>
</dbReference>